<dbReference type="InterPro" id="IPR018485">
    <property type="entry name" value="FGGY_C"/>
</dbReference>
<dbReference type="InterPro" id="IPR018483">
    <property type="entry name" value="Carb_kinase_FGGY_CS"/>
</dbReference>
<comment type="similarity">
    <text evidence="1 5">Belongs to the FGGY kinase family.</text>
</comment>
<dbReference type="PROSITE" id="PS00445">
    <property type="entry name" value="FGGY_KINASES_2"/>
    <property type="match status" value="1"/>
</dbReference>
<reference evidence="8 9" key="1">
    <citation type="submission" date="2017-10" db="EMBL/GenBank/DDBJ databases">
        <title>Sequencing the genomes of 1000 actinobacteria strains.</title>
        <authorList>
            <person name="Klenk H.-P."/>
        </authorList>
    </citation>
    <scope>NUCLEOTIDE SEQUENCE [LARGE SCALE GENOMIC DNA]</scope>
    <source>
        <strain evidence="8 9">DSM 21838</strain>
    </source>
</reference>
<gene>
    <name evidence="8" type="ORF">ATJ97_0163</name>
</gene>
<dbReference type="GO" id="GO:0016773">
    <property type="term" value="F:phosphotransferase activity, alcohol group as acceptor"/>
    <property type="evidence" value="ECO:0007669"/>
    <property type="project" value="InterPro"/>
</dbReference>
<keyword evidence="2" id="KW-0859">Xylose metabolism</keyword>
<keyword evidence="2" id="KW-0119">Carbohydrate metabolism</keyword>
<dbReference type="Pfam" id="PF02782">
    <property type="entry name" value="FGGY_C"/>
    <property type="match status" value="1"/>
</dbReference>
<dbReference type="Gene3D" id="3.30.420.40">
    <property type="match status" value="2"/>
</dbReference>
<dbReference type="GO" id="GO:0042732">
    <property type="term" value="P:D-xylose metabolic process"/>
    <property type="evidence" value="ECO:0007669"/>
    <property type="project" value="UniProtKB-KW"/>
</dbReference>
<protein>
    <submittedName>
        <fullName evidence="8">Xylulokinase</fullName>
    </submittedName>
</protein>
<dbReference type="CDD" id="cd07779">
    <property type="entry name" value="ASKHA_NBD_FGGY_YgcE-like"/>
    <property type="match status" value="1"/>
</dbReference>
<evidence type="ECO:0000256" key="2">
    <source>
        <dbReference type="ARBA" id="ARBA00022629"/>
    </source>
</evidence>
<dbReference type="OrthoDB" id="9782710at2"/>
<keyword evidence="9" id="KW-1185">Reference proteome</keyword>
<evidence type="ECO:0000256" key="1">
    <source>
        <dbReference type="ARBA" id="ARBA00009156"/>
    </source>
</evidence>
<sequence length="504" mass="54004">MQRDYVIGVDCSTTAAKAVVWDASGTAVSQARFSFDLTHPRPGWGEQDAEDWWSATAAAVRRAVQTVDASRVAAMCVTHQRETFVCVDSGGRPLRPAMLWMDTRAVSEVEEHGSEDVHKTTGKPPNPTPAWYKLLWLRRHEPETLLRAAVITDVQGFLVHRLTGHWATSWASADPLGLVDMTTQDYHDTLLDAAGIAREQLPELHAPGAVLGELSSEVAQSLGLPSNVPVVAGVGDGQSAQLGAGITAPGAAYLNLGSGIVSGTYSPNYTYGIEYRTLFAAVPGAYTLETFIGGGTHNLTWFVDRFAGVDTRALGLPLAPEQILETAAASLPPGSDGLIALPYWTGALTPYWDHHARGALIGLTGAHGKAHMYRALLEGLAFEQRLLTDGAERATGDPIRAVLTMGGGSRSGVWCQILADVMQRQVDVVREPESTCLGAGMLAAAAVGLHSSIPEAAAAMSGTRAAYEPNSARASRYEELYEVYREIYPALRDVYRRLSSVAQR</sequence>
<name>A0A2A9F303_9MICO</name>
<feature type="domain" description="Carbohydrate kinase FGGY C-terminal" evidence="7">
    <location>
        <begin position="279"/>
        <end position="446"/>
    </location>
</feature>
<evidence type="ECO:0000313" key="8">
    <source>
        <dbReference type="EMBL" id="PFG44890.1"/>
    </source>
</evidence>
<feature type="domain" description="Carbohydrate kinase FGGY N-terminal" evidence="6">
    <location>
        <begin position="5"/>
        <end position="243"/>
    </location>
</feature>
<comment type="caution">
    <text evidence="8">The sequence shown here is derived from an EMBL/GenBank/DDBJ whole genome shotgun (WGS) entry which is preliminary data.</text>
</comment>
<dbReference type="InterPro" id="IPR043129">
    <property type="entry name" value="ATPase_NBD"/>
</dbReference>
<dbReference type="InterPro" id="IPR000577">
    <property type="entry name" value="Carb_kinase_FGGY"/>
</dbReference>
<dbReference type="SUPFAM" id="SSF53067">
    <property type="entry name" value="Actin-like ATPase domain"/>
    <property type="match status" value="2"/>
</dbReference>
<evidence type="ECO:0000259" key="7">
    <source>
        <dbReference type="Pfam" id="PF02782"/>
    </source>
</evidence>
<dbReference type="Proteomes" id="UP000222106">
    <property type="component" value="Unassembled WGS sequence"/>
</dbReference>
<keyword evidence="4 5" id="KW-0418">Kinase</keyword>
<evidence type="ECO:0000256" key="5">
    <source>
        <dbReference type="RuleBase" id="RU003733"/>
    </source>
</evidence>
<accession>A0A2A9F303</accession>
<dbReference type="RefSeq" id="WP_098482111.1">
    <property type="nucleotide sequence ID" value="NZ_PDJI01000003.1"/>
</dbReference>
<evidence type="ECO:0000259" key="6">
    <source>
        <dbReference type="Pfam" id="PF00370"/>
    </source>
</evidence>
<dbReference type="EMBL" id="PDJI01000003">
    <property type="protein sequence ID" value="PFG44890.1"/>
    <property type="molecule type" value="Genomic_DNA"/>
</dbReference>
<dbReference type="InterPro" id="IPR050406">
    <property type="entry name" value="FGGY_Carb_Kinase"/>
</dbReference>
<dbReference type="InterPro" id="IPR018484">
    <property type="entry name" value="FGGY_N"/>
</dbReference>
<dbReference type="AlphaFoldDB" id="A0A2A9F303"/>
<evidence type="ECO:0000313" key="9">
    <source>
        <dbReference type="Proteomes" id="UP000222106"/>
    </source>
</evidence>
<dbReference type="PANTHER" id="PTHR43095">
    <property type="entry name" value="SUGAR KINASE"/>
    <property type="match status" value="1"/>
</dbReference>
<dbReference type="PIRSF" id="PIRSF000538">
    <property type="entry name" value="GlpK"/>
    <property type="match status" value="1"/>
</dbReference>
<dbReference type="Pfam" id="PF00370">
    <property type="entry name" value="FGGY_N"/>
    <property type="match status" value="1"/>
</dbReference>
<evidence type="ECO:0000256" key="4">
    <source>
        <dbReference type="ARBA" id="ARBA00022777"/>
    </source>
</evidence>
<organism evidence="8 9">
    <name type="scientific">Georgenia soli</name>
    <dbReference type="NCBI Taxonomy" id="638953"/>
    <lineage>
        <taxon>Bacteria</taxon>
        <taxon>Bacillati</taxon>
        <taxon>Actinomycetota</taxon>
        <taxon>Actinomycetes</taxon>
        <taxon>Micrococcales</taxon>
        <taxon>Bogoriellaceae</taxon>
        <taxon>Georgenia</taxon>
    </lineage>
</organism>
<dbReference type="GO" id="GO:0016301">
    <property type="term" value="F:kinase activity"/>
    <property type="evidence" value="ECO:0007669"/>
    <property type="project" value="UniProtKB-KW"/>
</dbReference>
<evidence type="ECO:0000256" key="3">
    <source>
        <dbReference type="ARBA" id="ARBA00022679"/>
    </source>
</evidence>
<keyword evidence="3 5" id="KW-0808">Transferase</keyword>
<dbReference type="PANTHER" id="PTHR43095:SF5">
    <property type="entry name" value="XYLULOSE KINASE"/>
    <property type="match status" value="1"/>
</dbReference>
<proteinExistence type="inferred from homology"/>